<evidence type="ECO:0000313" key="3">
    <source>
        <dbReference type="EMBL" id="VAW10331.1"/>
    </source>
</evidence>
<dbReference type="SUPFAM" id="SSF55347">
    <property type="entry name" value="Glyceraldehyde-3-phosphate dehydrogenase-like, C-terminal domain"/>
    <property type="match status" value="1"/>
</dbReference>
<dbReference type="AlphaFoldDB" id="A0A3B0SVC4"/>
<dbReference type="InterPro" id="IPR036291">
    <property type="entry name" value="NAD(P)-bd_dom_sf"/>
</dbReference>
<dbReference type="Pfam" id="PF01408">
    <property type="entry name" value="GFO_IDH_MocA"/>
    <property type="match status" value="1"/>
</dbReference>
<dbReference type="InterPro" id="IPR000683">
    <property type="entry name" value="Gfo/Idh/MocA-like_OxRdtase_N"/>
</dbReference>
<dbReference type="Pfam" id="PF22725">
    <property type="entry name" value="GFO_IDH_MocA_C3"/>
    <property type="match status" value="1"/>
</dbReference>
<protein>
    <submittedName>
        <fullName evidence="3">Oxidoreductase, N-terminal</fullName>
    </submittedName>
</protein>
<dbReference type="Gene3D" id="3.40.50.720">
    <property type="entry name" value="NAD(P)-binding Rossmann-like Domain"/>
    <property type="match status" value="1"/>
</dbReference>
<dbReference type="InterPro" id="IPR051317">
    <property type="entry name" value="Gfo/Idh/MocA_oxidoreduct"/>
</dbReference>
<dbReference type="SUPFAM" id="SSF51735">
    <property type="entry name" value="NAD(P)-binding Rossmann-fold domains"/>
    <property type="match status" value="1"/>
</dbReference>
<organism evidence="3">
    <name type="scientific">hydrothermal vent metagenome</name>
    <dbReference type="NCBI Taxonomy" id="652676"/>
    <lineage>
        <taxon>unclassified sequences</taxon>
        <taxon>metagenomes</taxon>
        <taxon>ecological metagenomes</taxon>
    </lineage>
</organism>
<dbReference type="EMBL" id="UOEM01000010">
    <property type="protein sequence ID" value="VAW10331.1"/>
    <property type="molecule type" value="Genomic_DNA"/>
</dbReference>
<reference evidence="3" key="1">
    <citation type="submission" date="2018-06" db="EMBL/GenBank/DDBJ databases">
        <authorList>
            <person name="Zhirakovskaya E."/>
        </authorList>
    </citation>
    <scope>NUCLEOTIDE SEQUENCE</scope>
</reference>
<feature type="domain" description="GFO/IDH/MocA-like oxidoreductase" evidence="2">
    <location>
        <begin position="134"/>
        <end position="261"/>
    </location>
</feature>
<gene>
    <name evidence="3" type="ORF">MNBD_ALPHA09-2181</name>
</gene>
<sequence length="347" mass="39225">MVKKLKLVTTGAGYFSQFQYEAWSRIKEVELVAICNRHVERARPIADTYGIAKIYTDIDEMLDTEKPDLIDIITPPVTHAPYCKAAIARAIPAICQKPFTSSLAEAEDLVAHMEAKSGTIIIHENFRFQPWYGKIRQILDSGRLGEIYEIQFCLRPGDGQGPGAYLDRQPYFQQMPRFLIHETGVHLIDVFRFLLGEVVSVYADLIQLNPAIKGEDAGIVLIEFANGARGIFNGNRLSDHRAQNRRRTMGELRIEGSKGVLRLNGDGEIFCRVHGSDNDEQVSYDWSDNAFGGDCVYRTQRHIIDHLVHGEPVMNSAPDYLANQRIVELVYQSDRAGRKFNVERAGR</sequence>
<proteinExistence type="predicted"/>
<feature type="domain" description="Gfo/Idh/MocA-like oxidoreductase N-terminal" evidence="1">
    <location>
        <begin position="8"/>
        <end position="120"/>
    </location>
</feature>
<dbReference type="InterPro" id="IPR055170">
    <property type="entry name" value="GFO_IDH_MocA-like_dom"/>
</dbReference>
<dbReference type="PANTHER" id="PTHR43708">
    <property type="entry name" value="CONSERVED EXPRESSED OXIDOREDUCTASE (EUROFUNG)"/>
    <property type="match status" value="1"/>
</dbReference>
<evidence type="ECO:0000259" key="1">
    <source>
        <dbReference type="Pfam" id="PF01408"/>
    </source>
</evidence>
<accession>A0A3B0SVC4</accession>
<dbReference type="PANTHER" id="PTHR43708:SF8">
    <property type="entry name" value="OXIDOREDUCTASE"/>
    <property type="match status" value="1"/>
</dbReference>
<evidence type="ECO:0000259" key="2">
    <source>
        <dbReference type="Pfam" id="PF22725"/>
    </source>
</evidence>
<dbReference type="Gene3D" id="3.30.360.10">
    <property type="entry name" value="Dihydrodipicolinate Reductase, domain 2"/>
    <property type="match status" value="1"/>
</dbReference>
<name>A0A3B0SVC4_9ZZZZ</name>
<dbReference type="GO" id="GO:0000166">
    <property type="term" value="F:nucleotide binding"/>
    <property type="evidence" value="ECO:0007669"/>
    <property type="project" value="InterPro"/>
</dbReference>